<protein>
    <submittedName>
        <fullName evidence="1">Uncharacterized protein</fullName>
    </submittedName>
</protein>
<evidence type="ECO:0000313" key="1">
    <source>
        <dbReference type="EMBL" id="KAH7850634.1"/>
    </source>
</evidence>
<name>A0ACB7YC28_9ERIC</name>
<accession>A0ACB7YC28</accession>
<reference evidence="1 2" key="1">
    <citation type="journal article" date="2021" name="Hortic Res">
        <title>High-quality reference genome and annotation aids understanding of berry development for evergreen blueberry (Vaccinium darrowii).</title>
        <authorList>
            <person name="Yu J."/>
            <person name="Hulse-Kemp A.M."/>
            <person name="Babiker E."/>
            <person name="Staton M."/>
        </authorList>
    </citation>
    <scope>NUCLEOTIDE SEQUENCE [LARGE SCALE GENOMIC DNA]</scope>
    <source>
        <strain evidence="2">cv. NJ 8807/NJ 8810</strain>
        <tissue evidence="1">Young leaf</tissue>
    </source>
</reference>
<organism evidence="1 2">
    <name type="scientific">Vaccinium darrowii</name>
    <dbReference type="NCBI Taxonomy" id="229202"/>
    <lineage>
        <taxon>Eukaryota</taxon>
        <taxon>Viridiplantae</taxon>
        <taxon>Streptophyta</taxon>
        <taxon>Embryophyta</taxon>
        <taxon>Tracheophyta</taxon>
        <taxon>Spermatophyta</taxon>
        <taxon>Magnoliopsida</taxon>
        <taxon>eudicotyledons</taxon>
        <taxon>Gunneridae</taxon>
        <taxon>Pentapetalae</taxon>
        <taxon>asterids</taxon>
        <taxon>Ericales</taxon>
        <taxon>Ericaceae</taxon>
        <taxon>Vaccinioideae</taxon>
        <taxon>Vaccinieae</taxon>
        <taxon>Vaccinium</taxon>
    </lineage>
</organism>
<proteinExistence type="predicted"/>
<gene>
    <name evidence="1" type="ORF">Vadar_000683</name>
</gene>
<dbReference type="Proteomes" id="UP000828048">
    <property type="component" value="Chromosome 8"/>
</dbReference>
<keyword evidence="2" id="KW-1185">Reference proteome</keyword>
<evidence type="ECO:0000313" key="2">
    <source>
        <dbReference type="Proteomes" id="UP000828048"/>
    </source>
</evidence>
<comment type="caution">
    <text evidence="1">The sequence shown here is derived from an EMBL/GenBank/DDBJ whole genome shotgun (WGS) entry which is preliminary data.</text>
</comment>
<sequence>MAEVLVFCCIAIRDWVPNLLIALWAGVVLGGALQYLVFQQIVIRGRFLRLIKNFITAHSFRANGDEWLASSSRCILPDDLLIDEILSRLPPVNLNFGFDRKPDLVLGPCDGVFCLYWGPPTFCGPTRPLGRWLPSIALWNPATRAFSILPMSKLDLPPYKVAHCCLVGFGFDLRTKCIKVVKVATFDEATDYEFKSCAEVYDLGSGSWRVLDVDDTLQEVFLSDQPINDMCMYNNNDGVFHWDSYGKFCGDIKCHLSLVLSFDMSRELFHVTLMPKKYDWGMWKLLPPSPFGGSPTPIFVKHMIGKDPSSA</sequence>
<dbReference type="EMBL" id="CM037158">
    <property type="protein sequence ID" value="KAH7850634.1"/>
    <property type="molecule type" value="Genomic_DNA"/>
</dbReference>